<dbReference type="GO" id="GO:0005737">
    <property type="term" value="C:cytoplasm"/>
    <property type="evidence" value="ECO:0007669"/>
    <property type="project" value="UniProtKB-SubCell"/>
</dbReference>
<dbReference type="Proteomes" id="UP000238163">
    <property type="component" value="Unassembled WGS sequence"/>
</dbReference>
<feature type="domain" description="SCP2" evidence="2">
    <location>
        <begin position="15"/>
        <end position="111"/>
    </location>
</feature>
<reference evidence="3 6" key="3">
    <citation type="submission" date="2018-11" db="EMBL/GenBank/DDBJ databases">
        <title>Complete Genome Sequence of Vbrio mediterranei 117-T6: a Potential Pathogen Bacteria Isolated from the Conchocelis of Pyropia.</title>
        <authorList>
            <person name="Liu Q."/>
        </authorList>
    </citation>
    <scope>NUCLEOTIDE SEQUENCE [LARGE SCALE GENOMIC DNA]</scope>
    <source>
        <strain evidence="3 6">117-T6</strain>
    </source>
</reference>
<dbReference type="GeneID" id="64087914"/>
<organism evidence="3 6">
    <name type="scientific">Vibrio mediterranei</name>
    <dbReference type="NCBI Taxonomy" id="689"/>
    <lineage>
        <taxon>Bacteria</taxon>
        <taxon>Pseudomonadati</taxon>
        <taxon>Pseudomonadota</taxon>
        <taxon>Gammaproteobacteria</taxon>
        <taxon>Vibrionales</taxon>
        <taxon>Vibrionaceae</taxon>
        <taxon>Vibrio</taxon>
    </lineage>
</organism>
<sequence>MPFDPLVTAVVETTLNTLIKDDDALVKRVARLKGQIIQVHLREFNKSLTFVFSHQLDVLSNYEGEPDCYLSLNLSVLPELKEQANITKLIKQDKLQLEGDIQLAQKFSALLTDCKPDLEEWLSRVTGDVVAHTAVQGAKGLFSFFASQAAKHQDHFGQVLTEEWKIAPPPLAVAAFCDDVDEVRSQADRLSVRLERLIEATSSDDSNDASAERA</sequence>
<reference evidence="4 5" key="2">
    <citation type="submission" date="2018-03" db="EMBL/GenBank/DDBJ databases">
        <title>Genetic Diversity and Phenotypic Plasticity of AHL Mediated Quorum Sensing in Environmental Strains of Vibrio mediterranei.</title>
        <authorList>
            <person name="Lantoine F."/>
            <person name="Vouve F."/>
        </authorList>
    </citation>
    <scope>NUCLEOTIDE SEQUENCE [LARGE SCALE GENOMIC DNA]</scope>
    <source>
        <strain evidence="4 5">17LN0615E</strain>
    </source>
</reference>
<dbReference type="InterPro" id="IPR038989">
    <property type="entry name" value="UbiJ"/>
</dbReference>
<dbReference type="Pfam" id="PF02036">
    <property type="entry name" value="SCP2"/>
    <property type="match status" value="1"/>
</dbReference>
<dbReference type="Proteomes" id="UP000279760">
    <property type="component" value="Chromosome 1"/>
</dbReference>
<comment type="subcellular location">
    <subcellularLocation>
        <location evidence="1">Cytoplasm</location>
    </subcellularLocation>
</comment>
<comment type="similarity">
    <text evidence="1">Belongs to the UbiJ family.</text>
</comment>
<accession>A0A2S9ZTJ5</accession>
<evidence type="ECO:0000259" key="2">
    <source>
        <dbReference type="Pfam" id="PF02036"/>
    </source>
</evidence>
<evidence type="ECO:0000313" key="4">
    <source>
        <dbReference type="EMBL" id="PRQ69101.1"/>
    </source>
</evidence>
<dbReference type="InterPro" id="IPR003033">
    <property type="entry name" value="SCP2_sterol-bd_dom"/>
</dbReference>
<dbReference type="EMBL" id="CP033577">
    <property type="protein sequence ID" value="AYV21517.1"/>
    <property type="molecule type" value="Genomic_DNA"/>
</dbReference>
<keyword evidence="1" id="KW-0831">Ubiquinone biosynthesis</keyword>
<evidence type="ECO:0000313" key="3">
    <source>
        <dbReference type="EMBL" id="AYV21517.1"/>
    </source>
</evidence>
<dbReference type="PANTHER" id="PTHR38693">
    <property type="entry name" value="UBIQUINONE BIOSYNTHESIS PROTEIN UBIJ"/>
    <property type="match status" value="1"/>
</dbReference>
<comment type="function">
    <text evidence="1">Required for ubiquinone (coenzyme Q) biosynthesis. Binds hydrophobic ubiquinone biosynthetic intermediates via its SCP2 domain and is essential for the stability of the Ubi complex. May constitute a docking platform where Ubi enzymes assemble and access their SCP2-bound polyprenyl substrates.</text>
</comment>
<dbReference type="UniPathway" id="UPA00232"/>
<evidence type="ECO:0000313" key="6">
    <source>
        <dbReference type="Proteomes" id="UP000279760"/>
    </source>
</evidence>
<dbReference type="HAMAP" id="MF_02215">
    <property type="entry name" value="UbiJ"/>
    <property type="match status" value="1"/>
</dbReference>
<proteinExistence type="inferred from homology"/>
<keyword evidence="5" id="KW-1185">Reference proteome</keyword>
<evidence type="ECO:0000256" key="1">
    <source>
        <dbReference type="HAMAP-Rule" id="MF_02215"/>
    </source>
</evidence>
<dbReference type="GO" id="GO:0006744">
    <property type="term" value="P:ubiquinone biosynthetic process"/>
    <property type="evidence" value="ECO:0007669"/>
    <property type="project" value="UniProtKB-UniRule"/>
</dbReference>
<gene>
    <name evidence="1" type="primary">ubiJ</name>
    <name evidence="4" type="ORF">COR51_00475</name>
    <name evidence="3" type="ORF">ECB94_09640</name>
</gene>
<comment type="pathway">
    <text evidence="1">Cofactor biosynthesis; ubiquinone biosynthesis.</text>
</comment>
<dbReference type="PANTHER" id="PTHR38693:SF1">
    <property type="entry name" value="UBIQUINONE BIOSYNTHESIS ACCESSORY FACTOR UBIJ"/>
    <property type="match status" value="1"/>
</dbReference>
<name>A0A2S9ZTJ5_9VIBR</name>
<dbReference type="AlphaFoldDB" id="A0A2S9ZTJ5"/>
<keyword evidence="1" id="KW-0963">Cytoplasm</keyword>
<dbReference type="SUPFAM" id="SSF55718">
    <property type="entry name" value="SCP-like"/>
    <property type="match status" value="1"/>
</dbReference>
<evidence type="ECO:0000313" key="5">
    <source>
        <dbReference type="Proteomes" id="UP000238163"/>
    </source>
</evidence>
<dbReference type="InterPro" id="IPR036527">
    <property type="entry name" value="SCP2_sterol-bd_dom_sf"/>
</dbReference>
<dbReference type="RefSeq" id="WP_006072185.1">
    <property type="nucleotide sequence ID" value="NZ_CP033577.1"/>
</dbReference>
<reference evidence="4 5" key="1">
    <citation type="submission" date="2017-09" db="EMBL/GenBank/DDBJ databases">
        <authorList>
            <person name="Girard L."/>
            <person name="Lami R."/>
            <person name="Suzuki M."/>
            <person name="Baudart J."/>
        </authorList>
    </citation>
    <scope>NUCLEOTIDE SEQUENCE [LARGE SCALE GENOMIC DNA]</scope>
    <source>
        <strain evidence="4 5">17LN0615E</strain>
    </source>
</reference>
<protein>
    <recommendedName>
        <fullName evidence="1">Ubiquinone biosynthesis accessory factor UbiJ</fullName>
    </recommendedName>
</protein>
<dbReference type="EMBL" id="NWTN01000001">
    <property type="protein sequence ID" value="PRQ69101.1"/>
    <property type="molecule type" value="Genomic_DNA"/>
</dbReference>
<dbReference type="Gene3D" id="3.30.1050.10">
    <property type="entry name" value="SCP2 sterol-binding domain"/>
    <property type="match status" value="1"/>
</dbReference>